<protein>
    <recommendedName>
        <fullName evidence="2">endopeptidase La</fullName>
        <ecNumber evidence="2">3.4.21.53</ecNumber>
    </recommendedName>
</protein>
<dbReference type="GO" id="GO:0005524">
    <property type="term" value="F:ATP binding"/>
    <property type="evidence" value="ECO:0007669"/>
    <property type="project" value="InterPro"/>
</dbReference>
<feature type="active site" evidence="2">
    <location>
        <position position="670"/>
    </location>
</feature>
<dbReference type="SUPFAM" id="SSF52540">
    <property type="entry name" value="P-loop containing nucleoside triphosphate hydrolases"/>
    <property type="match status" value="1"/>
</dbReference>
<keyword evidence="1 2" id="KW-0645">Protease</keyword>
<keyword evidence="2" id="KW-0378">Hydrolase</keyword>
<dbReference type="PRINTS" id="PR00830">
    <property type="entry name" value="ENDOLAPTASE"/>
</dbReference>
<evidence type="ECO:0000313" key="5">
    <source>
        <dbReference type="EMBL" id="EIG54643.1"/>
    </source>
</evidence>
<dbReference type="InterPro" id="IPR008269">
    <property type="entry name" value="Lon_proteolytic"/>
</dbReference>
<reference evidence="5" key="1">
    <citation type="submission" date="2011-11" db="EMBL/GenBank/DDBJ databases">
        <title>Improved High-Quality Draft sequence of Desulfovibrio sp. U5L.</title>
        <authorList>
            <consortium name="US DOE Joint Genome Institute"/>
            <person name="Lucas S."/>
            <person name="Han J."/>
            <person name="Lapidus A."/>
            <person name="Cheng J.-F."/>
            <person name="Goodwin L."/>
            <person name="Pitluck S."/>
            <person name="Peters L."/>
            <person name="Ovchinnikova G."/>
            <person name="Held B."/>
            <person name="Detter J.C."/>
            <person name="Han C."/>
            <person name="Tapia R."/>
            <person name="Land M."/>
            <person name="Hauser L."/>
            <person name="Kyrpides N."/>
            <person name="Ivanova N."/>
            <person name="Pagani I."/>
            <person name="Gabster J."/>
            <person name="Walker C."/>
            <person name="Stolyar S."/>
            <person name="Stahl D."/>
            <person name="Arkin A."/>
            <person name="Dehal P."/>
            <person name="Hazen T."/>
            <person name="Woyke T."/>
        </authorList>
    </citation>
    <scope>NUCLEOTIDE SEQUENCE [LARGE SCALE GENOMIC DNA]</scope>
    <source>
        <strain evidence="5">U5L</strain>
    </source>
</reference>
<comment type="catalytic activity">
    <reaction evidence="2">
        <text>Hydrolysis of proteins in presence of ATP.</text>
        <dbReference type="EC" id="3.4.21.53"/>
    </reaction>
</comment>
<feature type="domain" description="Lon proteolytic" evidence="4">
    <location>
        <begin position="580"/>
        <end position="775"/>
    </location>
</feature>
<gene>
    <name evidence="5" type="ORF">DesU5LDRAFT_3002</name>
</gene>
<dbReference type="OrthoDB" id="9758568at2"/>
<accession>I2Q4D7</accession>
<proteinExistence type="inferred from homology"/>
<dbReference type="InterPro" id="IPR027417">
    <property type="entry name" value="P-loop_NTPase"/>
</dbReference>
<dbReference type="Pfam" id="PF05362">
    <property type="entry name" value="Lon_C"/>
    <property type="match status" value="1"/>
</dbReference>
<dbReference type="EMBL" id="JH600068">
    <property type="protein sequence ID" value="EIG54643.1"/>
    <property type="molecule type" value="Genomic_DNA"/>
</dbReference>
<dbReference type="InterPro" id="IPR020568">
    <property type="entry name" value="Ribosomal_Su5_D2-typ_SF"/>
</dbReference>
<dbReference type="GO" id="GO:0004252">
    <property type="term" value="F:serine-type endopeptidase activity"/>
    <property type="evidence" value="ECO:0007669"/>
    <property type="project" value="UniProtKB-UniRule"/>
</dbReference>
<dbReference type="Gene3D" id="3.30.230.10">
    <property type="match status" value="1"/>
</dbReference>
<dbReference type="PANTHER" id="PTHR10046">
    <property type="entry name" value="ATP DEPENDENT LON PROTEASE FAMILY MEMBER"/>
    <property type="match status" value="1"/>
</dbReference>
<feature type="coiled-coil region" evidence="3">
    <location>
        <begin position="215"/>
        <end position="256"/>
    </location>
</feature>
<dbReference type="InterPro" id="IPR014721">
    <property type="entry name" value="Ribsml_uS5_D2-typ_fold_subgr"/>
</dbReference>
<name>I2Q4D7_9BACT</name>
<dbReference type="InterPro" id="IPR041699">
    <property type="entry name" value="AAA_32"/>
</dbReference>
<dbReference type="PROSITE" id="PS51786">
    <property type="entry name" value="LON_PROTEOLYTIC"/>
    <property type="match status" value="1"/>
</dbReference>
<evidence type="ECO:0000256" key="3">
    <source>
        <dbReference type="SAM" id="Coils"/>
    </source>
</evidence>
<dbReference type="STRING" id="596152.DesU5LDRAFT_3002"/>
<dbReference type="HOGENOM" id="CLU_014785_0_1_7"/>
<keyword evidence="3" id="KW-0175">Coiled coil</keyword>
<feature type="active site" evidence="2">
    <location>
        <position position="713"/>
    </location>
</feature>
<keyword evidence="2" id="KW-0720">Serine protease</keyword>
<dbReference type="Gene3D" id="3.40.50.300">
    <property type="entry name" value="P-loop containing nucleotide triphosphate hydrolases"/>
    <property type="match status" value="2"/>
</dbReference>
<dbReference type="InterPro" id="IPR046843">
    <property type="entry name" value="LonB_AAA-LID"/>
</dbReference>
<dbReference type="eggNOG" id="COG1067">
    <property type="taxonomic scope" value="Bacteria"/>
</dbReference>
<dbReference type="InterPro" id="IPR027065">
    <property type="entry name" value="Lon_Prtase"/>
</dbReference>
<dbReference type="GO" id="GO:0030163">
    <property type="term" value="P:protein catabolic process"/>
    <property type="evidence" value="ECO:0007669"/>
    <property type="project" value="InterPro"/>
</dbReference>
<evidence type="ECO:0000256" key="1">
    <source>
        <dbReference type="ARBA" id="ARBA00022670"/>
    </source>
</evidence>
<dbReference type="AlphaFoldDB" id="I2Q4D7"/>
<evidence type="ECO:0000259" key="4">
    <source>
        <dbReference type="PROSITE" id="PS51786"/>
    </source>
</evidence>
<dbReference type="Pfam" id="PF13654">
    <property type="entry name" value="AAA_32"/>
    <property type="match status" value="1"/>
</dbReference>
<dbReference type="SUPFAM" id="SSF54211">
    <property type="entry name" value="Ribosomal protein S5 domain 2-like"/>
    <property type="match status" value="1"/>
</dbReference>
<dbReference type="GO" id="GO:0004176">
    <property type="term" value="F:ATP-dependent peptidase activity"/>
    <property type="evidence" value="ECO:0007669"/>
    <property type="project" value="UniProtKB-UniRule"/>
</dbReference>
<comment type="similarity">
    <text evidence="2">Belongs to the peptidase S16 family.</text>
</comment>
<dbReference type="InterPro" id="IPR046844">
    <property type="entry name" value="Lon-like_helical"/>
</dbReference>
<dbReference type="Pfam" id="PF20437">
    <property type="entry name" value="LonC_helical"/>
    <property type="match status" value="1"/>
</dbReference>
<dbReference type="Pfam" id="PF20436">
    <property type="entry name" value="LonB_AAA-LID"/>
    <property type="match status" value="1"/>
</dbReference>
<evidence type="ECO:0000256" key="2">
    <source>
        <dbReference type="PROSITE-ProRule" id="PRU01122"/>
    </source>
</evidence>
<organism evidence="5">
    <name type="scientific">Desulfovibrio sp. U5L</name>
    <dbReference type="NCBI Taxonomy" id="596152"/>
    <lineage>
        <taxon>Bacteria</taxon>
        <taxon>Pseudomonadati</taxon>
        <taxon>Thermodesulfobacteriota</taxon>
        <taxon>Desulfovibrionia</taxon>
        <taxon>Desulfovibrionales</taxon>
        <taxon>Desulfovibrionaceae</taxon>
        <taxon>Desulfovibrio</taxon>
    </lineage>
</organism>
<sequence length="825" mass="91013">MTETASARKLSSDQLRWKLDPASLPFETTAQLTALDSVVGQDRGLDALRFGMDMARRGYNIFVTGDPGLGRLSAVKRVLRELSKSDRVPDDLCYVNNFKRPEAPVLLRFKAGQGSAFKKDIHDFLERLKKEIPQLFESEEYIARKNEIIELHEKKVMEFYNAVEEKVKNTGLAVVRMQVGPYTRPDVLPVVDNEPRRMVDLETMVENGRFPKAEFEEIKEKRARVKGEVDHLMLEVRALQKDVDRQLEEMDKLMIRSLASEALAPLKERYPDPKVRAHLDAAIEHMVDNLEDLKLVGGRPKGMPPGMPYMGPPPDAVLAPYGVNLLVDNAEQTGPPVIIESYPTYRNLFGGIDRAVGPFGTWQTDFSKITAGEFVKANGGYLVLNLMDAIMEPGVWQTLKRSLKTERIEIQTYDPFYFISGTGLKPEPIDMEVKVVVLGDHRLYQLLLAYDQDMPKIFKVRSDFGRVMDKTDESVTHMARFIAGEVARQGIKPFDAGAVAVVVEHAVRMAGRVEKLSTAFPLLADLLHEADLYAARAGSEVTRAEHAREALLARIGRLSRIEELLREMIARGSLFVDLQGTAVGQVNGLAVHSIGDHMFGMPSRITASTAMGREGIINIEREAELSGPIHSKGMLILAGYLRRNYAQDKPLTLTASIAFEQAYSGVEGDSASSTELYALLSSLSGVPLRQDMAVTGSVNQMGQVQPIGGVNEKIEGFFLCCKDAGLTGTQGVMIPQANVKDLMLREEILEAVNQGLFSVWAVATIDEGIELLTGLPAGARDTDGAYPKGSVNALVDERLLALAKELRAFAKEAEEDGGKATGKGK</sequence>
<dbReference type="Gene3D" id="1.10.8.60">
    <property type="match status" value="1"/>
</dbReference>
<dbReference type="GO" id="GO:0006508">
    <property type="term" value="P:proteolysis"/>
    <property type="evidence" value="ECO:0007669"/>
    <property type="project" value="UniProtKB-KW"/>
</dbReference>
<dbReference type="EC" id="3.4.21.53" evidence="2"/>